<keyword evidence="2 7" id="KW-0378">Hydrolase</keyword>
<dbReference type="InterPro" id="IPR000212">
    <property type="entry name" value="DNA_helicase_UvrD/REP"/>
</dbReference>
<evidence type="ECO:0000256" key="1">
    <source>
        <dbReference type="ARBA" id="ARBA00022741"/>
    </source>
</evidence>
<evidence type="ECO:0000256" key="3">
    <source>
        <dbReference type="ARBA" id="ARBA00022806"/>
    </source>
</evidence>
<dbReference type="EC" id="3.6.4.12" evidence="7"/>
<dbReference type="GO" id="GO:0016787">
    <property type="term" value="F:hydrolase activity"/>
    <property type="evidence" value="ECO:0007669"/>
    <property type="project" value="UniProtKB-KW"/>
</dbReference>
<dbReference type="InterPro" id="IPR027417">
    <property type="entry name" value="P-loop_NTPase"/>
</dbReference>
<dbReference type="InterPro" id="IPR014016">
    <property type="entry name" value="UvrD-like_ATP-bd"/>
</dbReference>
<evidence type="ECO:0000259" key="6">
    <source>
        <dbReference type="PROSITE" id="PS51198"/>
    </source>
</evidence>
<dbReference type="PROSITE" id="PS51198">
    <property type="entry name" value="UVRD_HELICASE_ATP_BIND"/>
    <property type="match status" value="1"/>
</dbReference>
<dbReference type="GO" id="GO:0043138">
    <property type="term" value="F:3'-5' DNA helicase activity"/>
    <property type="evidence" value="ECO:0007669"/>
    <property type="project" value="TreeGrafter"/>
</dbReference>
<dbReference type="Gene3D" id="3.40.50.300">
    <property type="entry name" value="P-loop containing nucleotide triphosphate hydrolases"/>
    <property type="match status" value="1"/>
</dbReference>
<dbReference type="GO" id="GO:0033202">
    <property type="term" value="C:DNA helicase complex"/>
    <property type="evidence" value="ECO:0007669"/>
    <property type="project" value="TreeGrafter"/>
</dbReference>
<gene>
    <name evidence="7" type="ORF">EZS27_013525</name>
</gene>
<keyword evidence="3 7" id="KW-0347">Helicase</keyword>
<dbReference type="EMBL" id="SNRY01000614">
    <property type="protein sequence ID" value="KAA6338470.1"/>
    <property type="molecule type" value="Genomic_DNA"/>
</dbReference>
<organism evidence="7">
    <name type="scientific">termite gut metagenome</name>
    <dbReference type="NCBI Taxonomy" id="433724"/>
    <lineage>
        <taxon>unclassified sequences</taxon>
        <taxon>metagenomes</taxon>
        <taxon>organismal metagenomes</taxon>
    </lineage>
</organism>
<dbReference type="PANTHER" id="PTHR11070:SF2">
    <property type="entry name" value="ATP-DEPENDENT DNA HELICASE SRS2"/>
    <property type="match status" value="1"/>
</dbReference>
<evidence type="ECO:0000256" key="5">
    <source>
        <dbReference type="ARBA" id="ARBA00023125"/>
    </source>
</evidence>
<dbReference type="AlphaFoldDB" id="A0A5J4RZC6"/>
<dbReference type="GO" id="GO:0005524">
    <property type="term" value="F:ATP binding"/>
    <property type="evidence" value="ECO:0007669"/>
    <property type="project" value="UniProtKB-KW"/>
</dbReference>
<dbReference type="GO" id="GO:0003677">
    <property type="term" value="F:DNA binding"/>
    <property type="evidence" value="ECO:0007669"/>
    <property type="project" value="UniProtKB-KW"/>
</dbReference>
<feature type="domain" description="UvrD-like helicase ATP-binding" evidence="6">
    <location>
        <begin position="26"/>
        <end position="317"/>
    </location>
</feature>
<keyword evidence="5" id="KW-0238">DNA-binding</keyword>
<feature type="non-terminal residue" evidence="7">
    <location>
        <position position="541"/>
    </location>
</feature>
<dbReference type="InterPro" id="IPR013986">
    <property type="entry name" value="DExx_box_DNA_helicase_dom_sf"/>
</dbReference>
<evidence type="ECO:0000256" key="4">
    <source>
        <dbReference type="ARBA" id="ARBA00022840"/>
    </source>
</evidence>
<dbReference type="GO" id="GO:0000725">
    <property type="term" value="P:recombinational repair"/>
    <property type="evidence" value="ECO:0007669"/>
    <property type="project" value="TreeGrafter"/>
</dbReference>
<keyword evidence="4" id="KW-0067">ATP-binding</keyword>
<proteinExistence type="predicted"/>
<evidence type="ECO:0000313" key="7">
    <source>
        <dbReference type="EMBL" id="KAA6338470.1"/>
    </source>
</evidence>
<comment type="caution">
    <text evidence="7">The sequence shown here is derived from an EMBL/GenBank/DDBJ whole genome shotgun (WGS) entry which is preliminary data.</text>
</comment>
<dbReference type="PANTHER" id="PTHR11070">
    <property type="entry name" value="UVRD / RECB / PCRA DNA HELICASE FAMILY MEMBER"/>
    <property type="match status" value="1"/>
</dbReference>
<dbReference type="SUPFAM" id="SSF52540">
    <property type="entry name" value="P-loop containing nucleoside triphosphate hydrolases"/>
    <property type="match status" value="1"/>
</dbReference>
<accession>A0A5J4RZC6</accession>
<reference evidence="7" key="1">
    <citation type="submission" date="2019-03" db="EMBL/GenBank/DDBJ databases">
        <title>Single cell metagenomics reveals metabolic interactions within the superorganism composed of flagellate Streblomastix strix and complex community of Bacteroidetes bacteria on its surface.</title>
        <authorList>
            <person name="Treitli S.C."/>
            <person name="Kolisko M."/>
            <person name="Husnik F."/>
            <person name="Keeling P."/>
            <person name="Hampl V."/>
        </authorList>
    </citation>
    <scope>NUCLEOTIDE SEQUENCE</scope>
    <source>
        <strain evidence="7">STM</strain>
    </source>
</reference>
<keyword evidence="1" id="KW-0547">Nucleotide-binding</keyword>
<dbReference type="Gene3D" id="1.10.10.160">
    <property type="match status" value="1"/>
</dbReference>
<name>A0A5J4RZC6_9ZZZZ</name>
<dbReference type="GO" id="GO:0005829">
    <property type="term" value="C:cytosol"/>
    <property type="evidence" value="ECO:0007669"/>
    <property type="project" value="TreeGrafter"/>
</dbReference>
<sequence>MTHLQTIKDLIEHISDEEICKLEVGGIIFDDSRKSILRSADSTDFQAVSGSGKTTVLVSKLLLIAERWSFENRGICVLSHTNVAKNEIHKKISESGLGKNLLKYPHFIGTIQEFVDKYLAYPVIRYCGYKVHTIDTDLCKYVVSKNLTSKTHYYMQQHPNTDFLHITINTVSPLKFNIPGFQSTSQSATYSNLHDARKASLEDGYFFYDDMYAFANYAMEMYPNYINNVRNRFPLIFIDEAQDNNKTQDELLEKIFNDEHCIYQRFGDSDQAIYDFQNADGANTFGTNTDRLSDINISDSKRFPTEHITLINKFKCSAINLTALSVEPKLSPQIIYYTDTCKQQVVRNFLNLIDSHFNYEDQPAVKIIGFIHKDGAQHNIGSYIGNFKKYRKDKKVETLIELMHNLKCNLSNTNTAFYSAIGFILKYHKIEYQGKRLTLQRKSAIRAYLHEMDINNTFRKLLLSLLQKDIDISKWQAFCSVIISVFGITILSDKITTFVATSEDSMSVEDDIEMNIKCDNDNCLYTPLKHIKVEIDTIHGV</sequence>
<dbReference type="Pfam" id="PF00580">
    <property type="entry name" value="UvrD-helicase"/>
    <property type="match status" value="1"/>
</dbReference>
<evidence type="ECO:0000256" key="2">
    <source>
        <dbReference type="ARBA" id="ARBA00022801"/>
    </source>
</evidence>
<protein>
    <submittedName>
        <fullName evidence="7">ATP-dependent DNA helicase Rep</fullName>
        <ecNumber evidence="7">3.6.4.12</ecNumber>
    </submittedName>
</protein>